<dbReference type="RefSeq" id="WP_118764944.1">
    <property type="nucleotide sequence ID" value="NZ_CABJCF010000003.1"/>
</dbReference>
<dbReference type="PANTHER" id="PTHR48099:SF5">
    <property type="entry name" value="C-1-TETRAHYDROFOLATE SYNTHASE, CYTOPLASMIC"/>
    <property type="match status" value="1"/>
</dbReference>
<keyword evidence="11 12" id="KW-0511">Multifunctional enzyme</keyword>
<keyword evidence="5 12" id="KW-0658">Purine biosynthesis</keyword>
<dbReference type="PROSITE" id="PS00767">
    <property type="entry name" value="THF_DHG_CYH_2"/>
    <property type="match status" value="1"/>
</dbReference>
<evidence type="ECO:0000256" key="3">
    <source>
        <dbReference type="ARBA" id="ARBA00022563"/>
    </source>
</evidence>
<keyword evidence="3 12" id="KW-0554">One-carbon metabolism</keyword>
<dbReference type="InterPro" id="IPR000672">
    <property type="entry name" value="THF_DH/CycHdrlase"/>
</dbReference>
<dbReference type="Gene3D" id="3.40.50.10860">
    <property type="entry name" value="Leucine Dehydrogenase, chain A, domain 1"/>
    <property type="match status" value="1"/>
</dbReference>
<dbReference type="HAMAP" id="MF_01576">
    <property type="entry name" value="THF_DHG_CYH"/>
    <property type="match status" value="1"/>
</dbReference>
<name>A0A412PCF6_9FIRM</name>
<dbReference type="EC" id="1.5.1.5" evidence="12"/>
<dbReference type="Gene3D" id="3.40.50.720">
    <property type="entry name" value="NAD(P)-binding Rossmann-like Domain"/>
    <property type="match status" value="1"/>
</dbReference>
<dbReference type="GO" id="GO:0009086">
    <property type="term" value="P:methionine biosynthetic process"/>
    <property type="evidence" value="ECO:0007669"/>
    <property type="project" value="UniProtKB-KW"/>
</dbReference>
<dbReference type="InterPro" id="IPR020630">
    <property type="entry name" value="THF_DH/CycHdrlase_cat_dom"/>
</dbReference>
<comment type="catalytic activity">
    <reaction evidence="12">
        <text>(6R)-5,10-methylene-5,6,7,8-tetrahydrofolate + NADP(+) = (6R)-5,10-methenyltetrahydrofolate + NADPH</text>
        <dbReference type="Rhea" id="RHEA:22812"/>
        <dbReference type="ChEBI" id="CHEBI:15636"/>
        <dbReference type="ChEBI" id="CHEBI:57455"/>
        <dbReference type="ChEBI" id="CHEBI:57783"/>
        <dbReference type="ChEBI" id="CHEBI:58349"/>
        <dbReference type="EC" id="1.5.1.5"/>
    </reaction>
</comment>
<evidence type="ECO:0000256" key="10">
    <source>
        <dbReference type="ARBA" id="ARBA00023167"/>
    </source>
</evidence>
<dbReference type="InterPro" id="IPR020867">
    <property type="entry name" value="THF_DH/CycHdrlase_CS"/>
</dbReference>
<comment type="catalytic activity">
    <reaction evidence="12">
        <text>(6R)-5,10-methenyltetrahydrofolate + H2O = (6R)-10-formyltetrahydrofolate + H(+)</text>
        <dbReference type="Rhea" id="RHEA:23700"/>
        <dbReference type="ChEBI" id="CHEBI:15377"/>
        <dbReference type="ChEBI" id="CHEBI:15378"/>
        <dbReference type="ChEBI" id="CHEBI:57455"/>
        <dbReference type="ChEBI" id="CHEBI:195366"/>
        <dbReference type="EC" id="3.5.4.9"/>
    </reaction>
</comment>
<proteinExistence type="inferred from homology"/>
<comment type="similarity">
    <text evidence="12">Belongs to the tetrahydrofolate dehydrogenase/cyclohydrolase family.</text>
</comment>
<evidence type="ECO:0000256" key="6">
    <source>
        <dbReference type="ARBA" id="ARBA00022801"/>
    </source>
</evidence>
<keyword evidence="10 12" id="KW-0486">Methionine biosynthesis</keyword>
<evidence type="ECO:0000313" key="15">
    <source>
        <dbReference type="EMBL" id="RGT54872.1"/>
    </source>
</evidence>
<dbReference type="GO" id="GO:0000105">
    <property type="term" value="P:L-histidine biosynthetic process"/>
    <property type="evidence" value="ECO:0007669"/>
    <property type="project" value="UniProtKB-KW"/>
</dbReference>
<dbReference type="AlphaFoldDB" id="A0A412PCF6"/>
<evidence type="ECO:0000259" key="13">
    <source>
        <dbReference type="Pfam" id="PF00763"/>
    </source>
</evidence>
<organism evidence="15 16">
    <name type="scientific">Solobacterium moorei</name>
    <dbReference type="NCBI Taxonomy" id="102148"/>
    <lineage>
        <taxon>Bacteria</taxon>
        <taxon>Bacillati</taxon>
        <taxon>Bacillota</taxon>
        <taxon>Erysipelotrichia</taxon>
        <taxon>Erysipelotrichales</taxon>
        <taxon>Erysipelotrichaceae</taxon>
        <taxon>Solobacterium</taxon>
    </lineage>
</organism>
<dbReference type="InterPro" id="IPR046346">
    <property type="entry name" value="Aminoacid_DH-like_N_sf"/>
</dbReference>
<sequence>MTQIIYGSELSAELKENMRSKVESWVSIGMRTPCLAVILVGDNPASESYVRGKEKACAAVGIKTNTIRLSSSISQEELEKTICDCTKDDTVDGILIQLPLPEGFNEDRAIACIDPQKDVDGLHPLNFGRFFMNQPSFVPCTPLGIMELLNRMECNPKGKHAVVIGRSKLVGTPVARLLQNANATVTICHSHTANLKELTNLADILIVAVGKPKMIDAQYVKEGAYVIDVGVNSVDGHLCGDVDFESVAPKAGAITPVPKGVGPMTICMLLQNTITAYEKRQGL</sequence>
<evidence type="ECO:0000313" key="16">
    <source>
        <dbReference type="Proteomes" id="UP000284731"/>
    </source>
</evidence>
<keyword evidence="4 12" id="KW-0028">Amino-acid biosynthesis</keyword>
<evidence type="ECO:0000256" key="2">
    <source>
        <dbReference type="ARBA" id="ARBA00011738"/>
    </source>
</evidence>
<dbReference type="InterPro" id="IPR020631">
    <property type="entry name" value="THF_DH/CycHdrlase_NAD-bd_dom"/>
</dbReference>
<comment type="caution">
    <text evidence="15">The sequence shown here is derived from an EMBL/GenBank/DDBJ whole genome shotgun (WGS) entry which is preliminary data.</text>
</comment>
<evidence type="ECO:0000256" key="1">
    <source>
        <dbReference type="ARBA" id="ARBA00004777"/>
    </source>
</evidence>
<dbReference type="Proteomes" id="UP000284731">
    <property type="component" value="Unassembled WGS sequence"/>
</dbReference>
<dbReference type="PRINTS" id="PR00085">
    <property type="entry name" value="THFDHDRGNASE"/>
</dbReference>
<comment type="pathway">
    <text evidence="1 12">One-carbon metabolism; tetrahydrofolate interconversion.</text>
</comment>
<reference evidence="15 16" key="1">
    <citation type="submission" date="2018-08" db="EMBL/GenBank/DDBJ databases">
        <title>A genome reference for cultivated species of the human gut microbiota.</title>
        <authorList>
            <person name="Zou Y."/>
            <person name="Xue W."/>
            <person name="Luo G."/>
        </authorList>
    </citation>
    <scope>NUCLEOTIDE SEQUENCE [LARGE SCALE GENOMIC DNA]</scope>
    <source>
        <strain evidence="15 16">AF18-46</strain>
    </source>
</reference>
<keyword evidence="8 12" id="KW-0560">Oxidoreductase</keyword>
<dbReference type="EC" id="3.5.4.9" evidence="12"/>
<evidence type="ECO:0000256" key="11">
    <source>
        <dbReference type="ARBA" id="ARBA00023268"/>
    </source>
</evidence>
<comment type="function">
    <text evidence="12">Catalyzes the oxidation of 5,10-methylenetetrahydrofolate to 5,10-methenyltetrahydrofolate and then the hydrolysis of 5,10-methenyltetrahydrofolate to 10-formyltetrahydrofolate.</text>
</comment>
<dbReference type="GO" id="GO:0035999">
    <property type="term" value="P:tetrahydrofolate interconversion"/>
    <property type="evidence" value="ECO:0007669"/>
    <property type="project" value="UniProtKB-UniRule"/>
</dbReference>
<dbReference type="InterPro" id="IPR036291">
    <property type="entry name" value="NAD(P)-bd_dom_sf"/>
</dbReference>
<dbReference type="Pfam" id="PF00763">
    <property type="entry name" value="THF_DHG_CYH"/>
    <property type="match status" value="1"/>
</dbReference>
<evidence type="ECO:0000256" key="12">
    <source>
        <dbReference type="HAMAP-Rule" id="MF_01576"/>
    </source>
</evidence>
<dbReference type="Pfam" id="PF02882">
    <property type="entry name" value="THF_DHG_CYH_C"/>
    <property type="match status" value="1"/>
</dbReference>
<dbReference type="FunFam" id="3.40.50.720:FF:000006">
    <property type="entry name" value="Bifunctional protein FolD"/>
    <property type="match status" value="1"/>
</dbReference>
<dbReference type="FunFam" id="3.40.50.10860:FF:000005">
    <property type="entry name" value="C-1-tetrahydrofolate synthase, cytoplasmic, putative"/>
    <property type="match status" value="1"/>
</dbReference>
<dbReference type="UniPathway" id="UPA00193"/>
<dbReference type="PANTHER" id="PTHR48099">
    <property type="entry name" value="C-1-TETRAHYDROFOLATE SYNTHASE, CYTOPLASMIC-RELATED"/>
    <property type="match status" value="1"/>
</dbReference>
<evidence type="ECO:0000256" key="7">
    <source>
        <dbReference type="ARBA" id="ARBA00022857"/>
    </source>
</evidence>
<dbReference type="GO" id="GO:0006164">
    <property type="term" value="P:purine nucleotide biosynthetic process"/>
    <property type="evidence" value="ECO:0007669"/>
    <property type="project" value="UniProtKB-KW"/>
</dbReference>
<dbReference type="GO" id="GO:0004477">
    <property type="term" value="F:methenyltetrahydrofolate cyclohydrolase activity"/>
    <property type="evidence" value="ECO:0007669"/>
    <property type="project" value="UniProtKB-UniRule"/>
</dbReference>
<keyword evidence="7 12" id="KW-0521">NADP</keyword>
<evidence type="ECO:0000256" key="4">
    <source>
        <dbReference type="ARBA" id="ARBA00022605"/>
    </source>
</evidence>
<evidence type="ECO:0000256" key="5">
    <source>
        <dbReference type="ARBA" id="ARBA00022755"/>
    </source>
</evidence>
<dbReference type="SUPFAM" id="SSF53223">
    <property type="entry name" value="Aminoacid dehydrogenase-like, N-terminal domain"/>
    <property type="match status" value="1"/>
</dbReference>
<comment type="caution">
    <text evidence="12">Lacks conserved residue(s) required for the propagation of feature annotation.</text>
</comment>
<feature type="binding site" evidence="12">
    <location>
        <position position="231"/>
    </location>
    <ligand>
        <name>NADP(+)</name>
        <dbReference type="ChEBI" id="CHEBI:58349"/>
    </ligand>
</feature>
<keyword evidence="9 12" id="KW-0368">Histidine biosynthesis</keyword>
<dbReference type="NCBIfam" id="NF010783">
    <property type="entry name" value="PRK14186.1"/>
    <property type="match status" value="1"/>
</dbReference>
<evidence type="ECO:0000259" key="14">
    <source>
        <dbReference type="Pfam" id="PF02882"/>
    </source>
</evidence>
<comment type="subunit">
    <text evidence="2 12">Homodimer.</text>
</comment>
<evidence type="ECO:0000256" key="8">
    <source>
        <dbReference type="ARBA" id="ARBA00023002"/>
    </source>
</evidence>
<dbReference type="SUPFAM" id="SSF51735">
    <property type="entry name" value="NAD(P)-binding Rossmann-fold domains"/>
    <property type="match status" value="1"/>
</dbReference>
<feature type="domain" description="Tetrahydrofolate dehydrogenase/cyclohydrolase catalytic" evidence="13">
    <location>
        <begin position="5"/>
        <end position="120"/>
    </location>
</feature>
<feature type="domain" description="Tetrahydrofolate dehydrogenase/cyclohydrolase NAD(P)-binding" evidence="14">
    <location>
        <begin position="139"/>
        <end position="280"/>
    </location>
</feature>
<accession>A0A412PCF6</accession>
<evidence type="ECO:0000256" key="9">
    <source>
        <dbReference type="ARBA" id="ARBA00023102"/>
    </source>
</evidence>
<gene>
    <name evidence="12" type="primary">folD</name>
    <name evidence="15" type="ORF">DWX20_06800</name>
</gene>
<keyword evidence="6 12" id="KW-0378">Hydrolase</keyword>
<dbReference type="CDD" id="cd01080">
    <property type="entry name" value="NAD_bind_m-THF_DH_Cyclohyd"/>
    <property type="match status" value="1"/>
</dbReference>
<dbReference type="EMBL" id="QRWX01000003">
    <property type="protein sequence ID" value="RGT54872.1"/>
    <property type="molecule type" value="Genomic_DNA"/>
</dbReference>
<dbReference type="GO" id="GO:0004488">
    <property type="term" value="F:methylenetetrahydrofolate dehydrogenase (NADP+) activity"/>
    <property type="evidence" value="ECO:0007669"/>
    <property type="project" value="UniProtKB-UniRule"/>
</dbReference>
<dbReference type="GO" id="GO:0005829">
    <property type="term" value="C:cytosol"/>
    <property type="evidence" value="ECO:0007669"/>
    <property type="project" value="TreeGrafter"/>
</dbReference>
<protein>
    <recommendedName>
        <fullName evidence="12">Bifunctional protein FolD</fullName>
    </recommendedName>
    <domain>
        <recommendedName>
            <fullName evidence="12">Methylenetetrahydrofolate dehydrogenase</fullName>
            <ecNumber evidence="12">1.5.1.5</ecNumber>
        </recommendedName>
    </domain>
    <domain>
        <recommendedName>
            <fullName evidence="12">Methenyltetrahydrofolate cyclohydrolase</fullName>
            <ecNumber evidence="12">3.5.4.9</ecNumber>
        </recommendedName>
    </domain>
</protein>
<feature type="binding site" evidence="12">
    <location>
        <begin position="165"/>
        <end position="167"/>
    </location>
    <ligand>
        <name>NADP(+)</name>
        <dbReference type="ChEBI" id="CHEBI:58349"/>
    </ligand>
</feature>